<evidence type="ECO:0000256" key="14">
    <source>
        <dbReference type="ARBA" id="ARBA00022737"/>
    </source>
</evidence>
<evidence type="ECO:0000256" key="12">
    <source>
        <dbReference type="ARBA" id="ARBA00022691"/>
    </source>
</evidence>
<comment type="cofactor">
    <cofactor evidence="3 20">
        <name>methylcob(III)alamin</name>
        <dbReference type="ChEBI" id="CHEBI:28115"/>
    </cofactor>
</comment>
<keyword evidence="15 20" id="KW-0862">Zinc</keyword>
<dbReference type="EC" id="2.1.1.13" evidence="6 20"/>
<feature type="domain" description="B12-binding N-terminal" evidence="26">
    <location>
        <begin position="660"/>
        <end position="770"/>
    </location>
</feature>
<evidence type="ECO:0000259" key="22">
    <source>
        <dbReference type="PROSITE" id="PS50970"/>
    </source>
</evidence>
<sequence length="1204" mass="133280">MKFLDALKEQVLILDGAMGSMVQLLKLPDSAYGGEEFAMLSDLLVFSRPDQVRDNIHLEYLKAGANILETNTFGASPLRLKEFDFSRMDLSDFADLPEGLDLLANDYDELTHYFNIRGIELAHDAITKYKAMDEYDGRPLFVAGSIGPSNWVISSTAANLNKTDFATVKQNFYLQVKAMMKANVDVLLFETQQDMLELKASIAGAHQAADELGFKVPIIAQVTVDQFNKMQIFNTDMEAAYASVGGIGIDVFGINCTLGPELMQKVIPALAKMSELPISVVPNAGQPISVNGETVYPLSPEKMGEYMRDYEAENGINIVGGCCGTTPAHIAEIAKYLAGKKPKVRQVKKRNLISGPQNAFELDSSKGLIQIGERLNVRGSKKVRDAVEVEDNIDNDALEDVVNEQNRDLGIDVLDVCMDSNIVNTEKVLPRVIYDMTTDFGGCFCIDSFSVEALATAIDVYPGRPIINSIALEEHSPGVSKIDAIIPLTKHHNPIYIALVTDGDGPALTADKKVELAKRIIAESAKYGVTPDQLMIDINAFPIGAESIEGMNFSLESLNSLKPIKALHPDLMTSIGVGNLTNGLAKKPYMRVVLTSVFLDEAYKRGLDAAIVNPNHFIPVESIDAYDYDLAKRVLFERDMDAFEELETIAAARRGIVKEKKCSYDDMPVEESICEKIKDGFKEKSDGSFDKDEFTYEYKDAIVVSMKDIVDKHQPLDFINDYLMEAMRELGDGFGRGEVSLPHLLKSADVMKHCMNFLEAYMKNMSGESLDGERTFKGTVVIGTVYQDVHSIGKDLAKTLLENYGYRVIDLGVQVPLEKFIETAVAEKADAIGMSALLVQTSNHMISVQQLLKEKNLDFPLLIGGAPVNSRHAAYVSMYGQDDFAAMNGKVFYCQSGMDGVNIMNTLMDPAKRDGLIKENTEKLEQFYRLAIKQAAAREERESGLEARKVDLSNWQAPTDKAIRLADYNVAITDLKQHFDLRTLYGLNWDFGGKKSWVKKGVSEDDLNRMRDEWVTKSDENNWITPISRFALLPAQSIGKNLVAVYNPDNLEEELGRFTFNDVAGREDLWSVPQYIHSKESGKFDLIGIQISSGGAKTEEVITEMRDAGELEDCFLLQGLSDRVAEDMADQAHGAARKLAAVDLNQGCRYSPGYPAMQDMSNNQLIFELLKADEMGISMTEADEFAPTSTTAAFVVFNSDATYQ</sequence>
<evidence type="ECO:0000313" key="27">
    <source>
        <dbReference type="EMBL" id="WDE96235.1"/>
    </source>
</evidence>
<evidence type="ECO:0000256" key="10">
    <source>
        <dbReference type="ARBA" id="ARBA00022628"/>
    </source>
</evidence>
<keyword evidence="13 20" id="KW-0479">Metal-binding</keyword>
<dbReference type="InterPro" id="IPR004223">
    <property type="entry name" value="VitB12-dep_Met_synth_activ_dom"/>
</dbReference>
<evidence type="ECO:0000256" key="15">
    <source>
        <dbReference type="ARBA" id="ARBA00022833"/>
    </source>
</evidence>
<evidence type="ECO:0000256" key="5">
    <source>
        <dbReference type="ARBA" id="ARBA00010398"/>
    </source>
</evidence>
<evidence type="ECO:0000259" key="24">
    <source>
        <dbReference type="PROSITE" id="PS50974"/>
    </source>
</evidence>
<dbReference type="PROSITE" id="PS51332">
    <property type="entry name" value="B12_BINDING"/>
    <property type="match status" value="1"/>
</dbReference>
<comment type="similarity">
    <text evidence="5">Belongs to the vitamin-B12 dependent methionine synthase family.</text>
</comment>
<dbReference type="PROSITE" id="PS50974">
    <property type="entry name" value="ADOMET_ACTIVATION"/>
    <property type="match status" value="1"/>
</dbReference>
<evidence type="ECO:0000256" key="21">
    <source>
        <dbReference type="PROSITE-ProRule" id="PRU00333"/>
    </source>
</evidence>
<keyword evidence="17 20" id="KW-0170">Cobalt</keyword>
<feature type="domain" description="Pterin-binding" evidence="23">
    <location>
        <begin position="368"/>
        <end position="636"/>
    </location>
</feature>
<dbReference type="RefSeq" id="WP_274150311.1">
    <property type="nucleotide sequence ID" value="NZ_CP117811.1"/>
</dbReference>
<dbReference type="Pfam" id="PF02965">
    <property type="entry name" value="Met_synt_B12"/>
    <property type="match status" value="1"/>
</dbReference>
<dbReference type="Pfam" id="PF02607">
    <property type="entry name" value="B12-binding_2"/>
    <property type="match status" value="1"/>
</dbReference>
<dbReference type="InterPro" id="IPR037010">
    <property type="entry name" value="VitB12-dep_Met_synth_activ_sf"/>
</dbReference>
<evidence type="ECO:0000256" key="17">
    <source>
        <dbReference type="ARBA" id="ARBA00023285"/>
    </source>
</evidence>
<evidence type="ECO:0000256" key="1">
    <source>
        <dbReference type="ARBA" id="ARBA00001700"/>
    </source>
</evidence>
<feature type="domain" description="B12-binding" evidence="25">
    <location>
        <begin position="777"/>
        <end position="918"/>
    </location>
</feature>
<dbReference type="InterPro" id="IPR036594">
    <property type="entry name" value="Meth_synthase_dom"/>
</dbReference>
<keyword evidence="10 20" id="KW-0846">Cobalamin</keyword>
<evidence type="ECO:0000256" key="3">
    <source>
        <dbReference type="ARBA" id="ARBA00001956"/>
    </source>
</evidence>
<dbReference type="SUPFAM" id="SSF47644">
    <property type="entry name" value="Methionine synthase domain"/>
    <property type="match status" value="1"/>
</dbReference>
<evidence type="ECO:0000256" key="18">
    <source>
        <dbReference type="ARBA" id="ARBA00025552"/>
    </source>
</evidence>
<evidence type="ECO:0000256" key="6">
    <source>
        <dbReference type="ARBA" id="ARBA00012032"/>
    </source>
</evidence>
<proteinExistence type="inferred from homology"/>
<dbReference type="PANTHER" id="PTHR45833">
    <property type="entry name" value="METHIONINE SYNTHASE"/>
    <property type="match status" value="1"/>
</dbReference>
<dbReference type="PROSITE" id="PS50972">
    <property type="entry name" value="PTERIN_BINDING"/>
    <property type="match status" value="1"/>
</dbReference>
<evidence type="ECO:0000313" key="28">
    <source>
        <dbReference type="Proteomes" id="UP001214250"/>
    </source>
</evidence>
<dbReference type="Pfam" id="PF02310">
    <property type="entry name" value="B12-binding"/>
    <property type="match status" value="1"/>
</dbReference>
<dbReference type="SMART" id="SM01018">
    <property type="entry name" value="B12-binding_2"/>
    <property type="match status" value="1"/>
</dbReference>
<dbReference type="InterPro" id="IPR006158">
    <property type="entry name" value="Cobalamin-bd"/>
</dbReference>
<evidence type="ECO:0000256" key="7">
    <source>
        <dbReference type="ARBA" id="ARBA00013998"/>
    </source>
</evidence>
<feature type="domain" description="AdoMet activation" evidence="24">
    <location>
        <begin position="932"/>
        <end position="1204"/>
    </location>
</feature>
<evidence type="ECO:0000256" key="4">
    <source>
        <dbReference type="ARBA" id="ARBA00005178"/>
    </source>
</evidence>
<dbReference type="PANTHER" id="PTHR45833:SF1">
    <property type="entry name" value="METHIONINE SYNTHASE"/>
    <property type="match status" value="1"/>
</dbReference>
<keyword evidence="8 20" id="KW-0489">Methyltransferase</keyword>
<feature type="domain" description="Hcy-binding" evidence="22">
    <location>
        <begin position="1"/>
        <end position="337"/>
    </location>
</feature>
<keyword evidence="9 20" id="KW-0028">Amino-acid biosynthesis</keyword>
<dbReference type="InterPro" id="IPR003726">
    <property type="entry name" value="HCY_dom"/>
</dbReference>
<evidence type="ECO:0000256" key="19">
    <source>
        <dbReference type="ARBA" id="ARBA00031040"/>
    </source>
</evidence>
<dbReference type="Proteomes" id="UP001214250">
    <property type="component" value="Chromosome 1"/>
</dbReference>
<dbReference type="InterPro" id="IPR036589">
    <property type="entry name" value="HCY_dom_sf"/>
</dbReference>
<keyword evidence="14" id="KW-0677">Repeat</keyword>
<reference evidence="27 28" key="1">
    <citation type="submission" date="2023-02" db="EMBL/GenBank/DDBJ databases">
        <title>Genome sequence of Lentisphaera profundi SAORIC-696.</title>
        <authorList>
            <person name="Kim e."/>
            <person name="Cho J.-C."/>
            <person name="Choi A."/>
            <person name="Kang I."/>
        </authorList>
    </citation>
    <scope>NUCLEOTIDE SEQUENCE [LARGE SCALE GENOMIC DNA]</scope>
    <source>
        <strain evidence="27 28">SAORIC-696</strain>
    </source>
</reference>
<dbReference type="Gene3D" id="3.10.196.10">
    <property type="entry name" value="Vitamin B12-dependent methionine synthase, activation domain"/>
    <property type="match status" value="1"/>
</dbReference>
<dbReference type="Gene3D" id="3.20.20.20">
    <property type="entry name" value="Dihydropteroate synthase-like"/>
    <property type="match status" value="1"/>
</dbReference>
<feature type="binding site" evidence="21">
    <location>
        <position position="256"/>
    </location>
    <ligand>
        <name>Zn(2+)</name>
        <dbReference type="ChEBI" id="CHEBI:29105"/>
    </ligand>
</feature>
<keyword evidence="16 20" id="KW-0486">Methionine biosynthesis</keyword>
<evidence type="ECO:0000256" key="8">
    <source>
        <dbReference type="ARBA" id="ARBA00022603"/>
    </source>
</evidence>
<dbReference type="PROSITE" id="PS51337">
    <property type="entry name" value="B12_BINDING_NTER"/>
    <property type="match status" value="1"/>
</dbReference>
<evidence type="ECO:0000259" key="26">
    <source>
        <dbReference type="PROSITE" id="PS51337"/>
    </source>
</evidence>
<accession>A0ABY7VSP4</accession>
<gene>
    <name evidence="27" type="ORF">PQO03_11005</name>
</gene>
<dbReference type="PIRSF" id="PIRSF000381">
    <property type="entry name" value="MetH"/>
    <property type="match status" value="1"/>
</dbReference>
<dbReference type="PROSITE" id="PS50970">
    <property type="entry name" value="HCY"/>
    <property type="match status" value="1"/>
</dbReference>
<evidence type="ECO:0000259" key="23">
    <source>
        <dbReference type="PROSITE" id="PS50972"/>
    </source>
</evidence>
<keyword evidence="11 20" id="KW-0808">Transferase</keyword>
<dbReference type="InterPro" id="IPR036724">
    <property type="entry name" value="Cobalamin-bd_sf"/>
</dbReference>
<evidence type="ECO:0000256" key="13">
    <source>
        <dbReference type="ARBA" id="ARBA00022723"/>
    </source>
</evidence>
<evidence type="ECO:0000256" key="20">
    <source>
        <dbReference type="PIRNR" id="PIRNR000381"/>
    </source>
</evidence>
<dbReference type="Gene3D" id="1.10.1240.10">
    <property type="entry name" value="Methionine synthase domain"/>
    <property type="match status" value="1"/>
</dbReference>
<dbReference type="InterPro" id="IPR050554">
    <property type="entry name" value="Met_Synthase/Corrinoid"/>
</dbReference>
<dbReference type="Pfam" id="PF02574">
    <property type="entry name" value="S-methyl_trans"/>
    <property type="match status" value="1"/>
</dbReference>
<dbReference type="InterPro" id="IPR003759">
    <property type="entry name" value="Cbl-bd_cap"/>
</dbReference>
<protein>
    <recommendedName>
        <fullName evidence="7 20">Methionine synthase</fullName>
        <ecNumber evidence="6 20">2.1.1.13</ecNumber>
    </recommendedName>
    <alternativeName>
        <fullName evidence="19 20">5-methyltetrahydrofolate--homocysteine methyltransferase</fullName>
    </alternativeName>
</protein>
<evidence type="ECO:0000256" key="9">
    <source>
        <dbReference type="ARBA" id="ARBA00022605"/>
    </source>
</evidence>
<dbReference type="SUPFAM" id="SSF51717">
    <property type="entry name" value="Dihydropteroate synthetase-like"/>
    <property type="match status" value="1"/>
</dbReference>
<comment type="domain">
    <text evidence="20">Modular enzyme with four functionally distinct domains. The isolated Hcy-binding domain catalyzes methyl transfer from free methylcobalamin to homocysteine. The Hcy-binding domain in association with the pterin-binding domain catalyzes the methylation of cob(I)alamin by methyltetrahydrofolate and the methylation of homocysteine. The B12-binding domain binds the cofactor. The AdoMet activation domain binds S-adenosyl-L-methionine. Under aerobic conditions cob(I)alamin can be converted to inactive cob(II)alamin. Reductive methylation by S-adenosyl-L-methionine and flavodoxin regenerates methylcobalamin.</text>
</comment>
<dbReference type="SUPFAM" id="SSF82282">
    <property type="entry name" value="Homocysteine S-methyltransferase"/>
    <property type="match status" value="1"/>
</dbReference>
<dbReference type="Gene3D" id="3.40.50.280">
    <property type="entry name" value="Cobalamin-binding domain"/>
    <property type="match status" value="1"/>
</dbReference>
<comment type="cofactor">
    <cofactor evidence="2 20 21">
        <name>Zn(2+)</name>
        <dbReference type="ChEBI" id="CHEBI:29105"/>
    </cofactor>
</comment>
<feature type="binding site" evidence="21">
    <location>
        <position position="322"/>
    </location>
    <ligand>
        <name>Zn(2+)</name>
        <dbReference type="ChEBI" id="CHEBI:29105"/>
    </ligand>
</feature>
<dbReference type="InterPro" id="IPR011822">
    <property type="entry name" value="MetH"/>
</dbReference>
<keyword evidence="28" id="KW-1185">Reference proteome</keyword>
<dbReference type="SUPFAM" id="SSF52242">
    <property type="entry name" value="Cobalamin (vitamin B12)-binding domain"/>
    <property type="match status" value="1"/>
</dbReference>
<dbReference type="Pfam" id="PF00809">
    <property type="entry name" value="Pterin_bind"/>
    <property type="match status" value="1"/>
</dbReference>
<comment type="function">
    <text evidence="18 20">Catalyzes the transfer of a methyl group from methyl-cobalamin to homocysteine, yielding enzyme-bound cob(I)alamin and methionine. Subsequently, remethylates the cofactor using methyltetrahydrofolate.</text>
</comment>
<keyword evidence="12 20" id="KW-0949">S-adenosyl-L-methionine</keyword>
<feature type="binding site" evidence="21">
    <location>
        <position position="323"/>
    </location>
    <ligand>
        <name>Zn(2+)</name>
        <dbReference type="ChEBI" id="CHEBI:29105"/>
    </ligand>
</feature>
<dbReference type="Gene3D" id="3.20.20.330">
    <property type="entry name" value="Homocysteine-binding-like domain"/>
    <property type="match status" value="1"/>
</dbReference>
<evidence type="ECO:0000256" key="16">
    <source>
        <dbReference type="ARBA" id="ARBA00023167"/>
    </source>
</evidence>
<evidence type="ECO:0000256" key="11">
    <source>
        <dbReference type="ARBA" id="ARBA00022679"/>
    </source>
</evidence>
<dbReference type="EMBL" id="CP117811">
    <property type="protein sequence ID" value="WDE96235.1"/>
    <property type="molecule type" value="Genomic_DNA"/>
</dbReference>
<dbReference type="InterPro" id="IPR011005">
    <property type="entry name" value="Dihydropteroate_synth-like_sf"/>
</dbReference>
<comment type="catalytic activity">
    <reaction evidence="1 20">
        <text>(6S)-5-methyl-5,6,7,8-tetrahydrofolate + L-homocysteine = (6S)-5,6,7,8-tetrahydrofolate + L-methionine</text>
        <dbReference type="Rhea" id="RHEA:11172"/>
        <dbReference type="ChEBI" id="CHEBI:18608"/>
        <dbReference type="ChEBI" id="CHEBI:57453"/>
        <dbReference type="ChEBI" id="CHEBI:57844"/>
        <dbReference type="ChEBI" id="CHEBI:58199"/>
        <dbReference type="EC" id="2.1.1.13"/>
    </reaction>
</comment>
<dbReference type="SUPFAM" id="SSF56507">
    <property type="entry name" value="Methionine synthase activation domain-like"/>
    <property type="match status" value="1"/>
</dbReference>
<dbReference type="InterPro" id="IPR000489">
    <property type="entry name" value="Pterin-binding_dom"/>
</dbReference>
<evidence type="ECO:0000259" key="25">
    <source>
        <dbReference type="PROSITE" id="PS51332"/>
    </source>
</evidence>
<evidence type="ECO:0000256" key="2">
    <source>
        <dbReference type="ARBA" id="ARBA00001947"/>
    </source>
</evidence>
<comment type="pathway">
    <text evidence="4 20">Amino-acid biosynthesis; L-methionine biosynthesis via de novo pathway; L-methionine from L-homocysteine (MetH route): step 1/1.</text>
</comment>
<name>A0ABY7VSP4_9BACT</name>
<organism evidence="27 28">
    <name type="scientific">Lentisphaera profundi</name>
    <dbReference type="NCBI Taxonomy" id="1658616"/>
    <lineage>
        <taxon>Bacteria</taxon>
        <taxon>Pseudomonadati</taxon>
        <taxon>Lentisphaerota</taxon>
        <taxon>Lentisphaeria</taxon>
        <taxon>Lentisphaerales</taxon>
        <taxon>Lentisphaeraceae</taxon>
        <taxon>Lentisphaera</taxon>
    </lineage>
</organism>